<gene>
    <name evidence="2" type="ORF">A9404_02525</name>
</gene>
<keyword evidence="1" id="KW-1133">Transmembrane helix</keyword>
<evidence type="ECO:0000313" key="3">
    <source>
        <dbReference type="Proteomes" id="UP000078596"/>
    </source>
</evidence>
<keyword evidence="3" id="KW-1185">Reference proteome</keyword>
<keyword evidence="1" id="KW-0472">Membrane</keyword>
<dbReference type="PANTHER" id="PTHR34351:SF1">
    <property type="entry name" value="SLR1927 PROTEIN"/>
    <property type="match status" value="1"/>
</dbReference>
<dbReference type="OrthoDB" id="5298497at2"/>
<dbReference type="RefSeq" id="WP_066098374.1">
    <property type="nucleotide sequence ID" value="NZ_CP016027.1"/>
</dbReference>
<sequence length="309" mass="34020">MQASGRVCTLKPNRIGLAFIALAIVMLLAAINYGNNLVFFISFLLIALMGNSAWQTRRQLRACTLHLGDIPPRHAGDSGSWSIRIESSMTNPALTIRPLDDTPAPTLIRNVQAGVPCPCSLTLASRSRGYHSAPDVEIATNYPIGLWTARCRFSPSGVMQWVYPRLHGSLPLPGTAGENKSPEHPNPAPLTQTEFDHLRAYVPGDPLAHVAFKQWAKTGNLVTRQHAAESGIGREYVLDFNQIPGQTEQRLEQLAAWIVELSVHQAPYILRLPGQPDHPGLGAEHQRRTLEVLTRFRLAQHPYTQGEGS</sequence>
<organism evidence="2 3">
    <name type="scientific">Halothiobacillus diazotrophicus</name>
    <dbReference type="NCBI Taxonomy" id="1860122"/>
    <lineage>
        <taxon>Bacteria</taxon>
        <taxon>Pseudomonadati</taxon>
        <taxon>Pseudomonadota</taxon>
        <taxon>Gammaproteobacteria</taxon>
        <taxon>Chromatiales</taxon>
        <taxon>Halothiobacillaceae</taxon>
        <taxon>Halothiobacillus</taxon>
    </lineage>
</organism>
<evidence type="ECO:0000256" key="1">
    <source>
        <dbReference type="SAM" id="Phobius"/>
    </source>
</evidence>
<dbReference type="PANTHER" id="PTHR34351">
    <property type="entry name" value="SLR1927 PROTEIN-RELATED"/>
    <property type="match status" value="1"/>
</dbReference>
<feature type="transmembrane region" description="Helical" evidence="1">
    <location>
        <begin position="12"/>
        <end position="31"/>
    </location>
</feature>
<feature type="transmembrane region" description="Helical" evidence="1">
    <location>
        <begin position="37"/>
        <end position="54"/>
    </location>
</feature>
<dbReference type="Proteomes" id="UP000078596">
    <property type="component" value="Chromosome"/>
</dbReference>
<name>A0A191ZEV6_9GAMM</name>
<protein>
    <submittedName>
        <fullName evidence="2">Uncharacterized protein</fullName>
    </submittedName>
</protein>
<proteinExistence type="predicted"/>
<dbReference type="STRING" id="1860122.A9404_02525"/>
<reference evidence="2 3" key="1">
    <citation type="submission" date="2016-06" db="EMBL/GenBank/DDBJ databases">
        <title>Insight into the functional genes involving in sulfur oxidation in Pearl River water.</title>
        <authorList>
            <person name="Luo J."/>
            <person name="Tan X."/>
            <person name="Lin W."/>
        </authorList>
    </citation>
    <scope>NUCLEOTIDE SEQUENCE [LARGE SCALE GENOMIC DNA]</scope>
    <source>
        <strain evidence="2 3">LS2</strain>
    </source>
</reference>
<accession>A0A191ZEV6</accession>
<dbReference type="AlphaFoldDB" id="A0A191ZEV6"/>
<dbReference type="KEGG" id="haz:A9404_02525"/>
<dbReference type="EMBL" id="CP016027">
    <property type="protein sequence ID" value="ANJ66404.1"/>
    <property type="molecule type" value="Genomic_DNA"/>
</dbReference>
<keyword evidence="1" id="KW-0812">Transmembrane</keyword>
<evidence type="ECO:0000313" key="2">
    <source>
        <dbReference type="EMBL" id="ANJ66404.1"/>
    </source>
</evidence>